<sequence>MYAIMIMHVHWGGFDMMEEVFASSITVILAVKSQYLSGSSAAPL</sequence>
<accession>A0A0B0NFC8</accession>
<dbReference type="Proteomes" id="UP000032142">
    <property type="component" value="Unassembled WGS sequence"/>
</dbReference>
<reference evidence="2" key="1">
    <citation type="submission" date="2014-09" db="EMBL/GenBank/DDBJ databases">
        <authorList>
            <person name="Mudge J."/>
            <person name="Ramaraj T."/>
            <person name="Lindquist I.E."/>
            <person name="Bharti A.K."/>
            <person name="Sundararajan A."/>
            <person name="Cameron C.T."/>
            <person name="Woodward J.E."/>
            <person name="May G.D."/>
            <person name="Brubaker C."/>
            <person name="Broadhvest J."/>
            <person name="Wilkins T.A."/>
        </authorList>
    </citation>
    <scope>NUCLEOTIDE SEQUENCE</scope>
    <source>
        <strain evidence="2">cv. AKA8401</strain>
    </source>
</reference>
<organism evidence="1 2">
    <name type="scientific">Gossypium arboreum</name>
    <name type="common">Tree cotton</name>
    <name type="synonym">Gossypium nanking</name>
    <dbReference type="NCBI Taxonomy" id="29729"/>
    <lineage>
        <taxon>Eukaryota</taxon>
        <taxon>Viridiplantae</taxon>
        <taxon>Streptophyta</taxon>
        <taxon>Embryophyta</taxon>
        <taxon>Tracheophyta</taxon>
        <taxon>Spermatophyta</taxon>
        <taxon>Magnoliopsida</taxon>
        <taxon>eudicotyledons</taxon>
        <taxon>Gunneridae</taxon>
        <taxon>Pentapetalae</taxon>
        <taxon>rosids</taxon>
        <taxon>malvids</taxon>
        <taxon>Malvales</taxon>
        <taxon>Malvaceae</taxon>
        <taxon>Malvoideae</taxon>
        <taxon>Gossypium</taxon>
    </lineage>
</organism>
<protein>
    <submittedName>
        <fullName evidence="1">Uncharacterized protein</fullName>
    </submittedName>
</protein>
<dbReference type="EMBL" id="KN394096">
    <property type="protein sequence ID" value="KHG10529.1"/>
    <property type="molecule type" value="Genomic_DNA"/>
</dbReference>
<proteinExistence type="predicted"/>
<gene>
    <name evidence="1" type="ORF">F383_12511</name>
</gene>
<dbReference type="AlphaFoldDB" id="A0A0B0NFC8"/>
<evidence type="ECO:0000313" key="1">
    <source>
        <dbReference type="EMBL" id="KHG10529.1"/>
    </source>
</evidence>
<evidence type="ECO:0000313" key="2">
    <source>
        <dbReference type="Proteomes" id="UP000032142"/>
    </source>
</evidence>
<keyword evidence="2" id="KW-1185">Reference proteome</keyword>
<name>A0A0B0NFC8_GOSAR</name>